<organism evidence="2 3">
    <name type="scientific">Loxostege sticticalis</name>
    <name type="common">Beet webworm moth</name>
    <dbReference type="NCBI Taxonomy" id="481309"/>
    <lineage>
        <taxon>Eukaryota</taxon>
        <taxon>Metazoa</taxon>
        <taxon>Ecdysozoa</taxon>
        <taxon>Arthropoda</taxon>
        <taxon>Hexapoda</taxon>
        <taxon>Insecta</taxon>
        <taxon>Pterygota</taxon>
        <taxon>Neoptera</taxon>
        <taxon>Endopterygota</taxon>
        <taxon>Lepidoptera</taxon>
        <taxon>Glossata</taxon>
        <taxon>Ditrysia</taxon>
        <taxon>Pyraloidea</taxon>
        <taxon>Crambidae</taxon>
        <taxon>Pyraustinae</taxon>
        <taxon>Loxostege</taxon>
    </lineage>
</organism>
<dbReference type="PANTHER" id="PTHR11362">
    <property type="entry name" value="PHOSPHATIDYLETHANOLAMINE-BINDING PROTEIN"/>
    <property type="match status" value="1"/>
</dbReference>
<dbReference type="Proteomes" id="UP001549920">
    <property type="component" value="Unassembled WGS sequence"/>
</dbReference>
<protein>
    <recommendedName>
        <fullName evidence="4">Phosphatidylethanolamine-binding protein</fullName>
    </recommendedName>
</protein>
<evidence type="ECO:0000313" key="3">
    <source>
        <dbReference type="Proteomes" id="UP001549920"/>
    </source>
</evidence>
<feature type="chain" id="PRO_5045516805" description="Phosphatidylethanolamine-binding protein" evidence="1">
    <location>
        <begin position="21"/>
        <end position="191"/>
    </location>
</feature>
<dbReference type="InterPro" id="IPR035810">
    <property type="entry name" value="PEBP_euk"/>
</dbReference>
<sequence length="191" mass="21365">MGVIGLVGQLIVVLVGGCMGQYSVQQAFEVNEVVPDLVSSPPRTSLEVYYPTGARLMQGNILRTSQLKEMPVVMWRANPYRYYTLIVADPDAPSRIAPEDRAWLHLMVINIPGANLAAGETVFDYLPPGPPPNTGLHRYVFLVYEQPSRISYWGPREFKNRGKFCPDQFAAQYGLGFAYAGNFFLTQNEEN</sequence>
<evidence type="ECO:0000313" key="2">
    <source>
        <dbReference type="EMBL" id="KAL0880976.1"/>
    </source>
</evidence>
<reference evidence="2 3" key="1">
    <citation type="submission" date="2024-06" db="EMBL/GenBank/DDBJ databases">
        <title>A chromosome-level genome assembly of beet webworm, Loxostege sticticalis.</title>
        <authorList>
            <person name="Zhang Y."/>
        </authorList>
    </citation>
    <scope>NUCLEOTIDE SEQUENCE [LARGE SCALE GENOMIC DNA]</scope>
    <source>
        <strain evidence="2">AQ026</strain>
        <tissue evidence="2">Whole body</tissue>
    </source>
</reference>
<dbReference type="Pfam" id="PF01161">
    <property type="entry name" value="PBP"/>
    <property type="match status" value="1"/>
</dbReference>
<dbReference type="EMBL" id="JBEUOH010000012">
    <property type="protein sequence ID" value="KAL0880976.1"/>
    <property type="molecule type" value="Genomic_DNA"/>
</dbReference>
<dbReference type="Gene3D" id="3.90.280.10">
    <property type="entry name" value="PEBP-like"/>
    <property type="match status" value="1"/>
</dbReference>
<evidence type="ECO:0000256" key="1">
    <source>
        <dbReference type="SAM" id="SignalP"/>
    </source>
</evidence>
<accession>A0ABR3HWP0</accession>
<dbReference type="InterPro" id="IPR036610">
    <property type="entry name" value="PEBP-like_sf"/>
</dbReference>
<gene>
    <name evidence="2" type="ORF">ABMA27_002133</name>
</gene>
<feature type="signal peptide" evidence="1">
    <location>
        <begin position="1"/>
        <end position="20"/>
    </location>
</feature>
<dbReference type="CDD" id="cd00866">
    <property type="entry name" value="PEBP_euk"/>
    <property type="match status" value="1"/>
</dbReference>
<dbReference type="InterPro" id="IPR008914">
    <property type="entry name" value="PEBP"/>
</dbReference>
<evidence type="ECO:0008006" key="4">
    <source>
        <dbReference type="Google" id="ProtNLM"/>
    </source>
</evidence>
<name>A0ABR3HWP0_LOXSC</name>
<dbReference type="PANTHER" id="PTHR11362:SF82">
    <property type="entry name" value="PHOSPHATIDYLETHANOLAMINE-BINDING PROTEIN 4"/>
    <property type="match status" value="1"/>
</dbReference>
<proteinExistence type="predicted"/>
<comment type="caution">
    <text evidence="2">The sequence shown here is derived from an EMBL/GenBank/DDBJ whole genome shotgun (WGS) entry which is preliminary data.</text>
</comment>
<dbReference type="SUPFAM" id="SSF49777">
    <property type="entry name" value="PEBP-like"/>
    <property type="match status" value="1"/>
</dbReference>
<keyword evidence="3" id="KW-1185">Reference proteome</keyword>
<keyword evidence="1" id="KW-0732">Signal</keyword>